<dbReference type="InterPro" id="IPR001584">
    <property type="entry name" value="Integrase_cat-core"/>
</dbReference>
<dbReference type="PANTHER" id="PTHR37984">
    <property type="entry name" value="PROTEIN CBG26694"/>
    <property type="match status" value="1"/>
</dbReference>
<accession>A0ABQ8FJC7</accession>
<comment type="caution">
    <text evidence="9">The sequence shown here is derived from an EMBL/GenBank/DDBJ whole genome shotgun (WGS) entry which is preliminary data.</text>
</comment>
<dbReference type="Gene3D" id="3.30.70.270">
    <property type="match status" value="2"/>
</dbReference>
<proteinExistence type="predicted"/>
<evidence type="ECO:0000313" key="9">
    <source>
        <dbReference type="EMBL" id="KAH6599306.1"/>
    </source>
</evidence>
<evidence type="ECO:0000256" key="4">
    <source>
        <dbReference type="ARBA" id="ARBA00022759"/>
    </source>
</evidence>
<dbReference type="InterPro" id="IPR043502">
    <property type="entry name" value="DNA/RNA_pol_sf"/>
</dbReference>
<dbReference type="SUPFAM" id="SSF53098">
    <property type="entry name" value="Ribonuclease H-like"/>
    <property type="match status" value="1"/>
</dbReference>
<dbReference type="InterPro" id="IPR041373">
    <property type="entry name" value="RT_RNaseH"/>
</dbReference>
<keyword evidence="2" id="KW-0548">Nucleotidyltransferase</keyword>
<protein>
    <recommendedName>
        <fullName evidence="11">Integrase catalytic domain-containing protein</fullName>
    </recommendedName>
</protein>
<dbReference type="CDD" id="cd01647">
    <property type="entry name" value="RT_LTR"/>
    <property type="match status" value="1"/>
</dbReference>
<evidence type="ECO:0000256" key="1">
    <source>
        <dbReference type="ARBA" id="ARBA00022679"/>
    </source>
</evidence>
<dbReference type="InterPro" id="IPR036397">
    <property type="entry name" value="RNaseH_sf"/>
</dbReference>
<dbReference type="Gene3D" id="1.10.340.70">
    <property type="match status" value="1"/>
</dbReference>
<feature type="domain" description="Integrase catalytic" evidence="8">
    <location>
        <begin position="687"/>
        <end position="805"/>
    </location>
</feature>
<evidence type="ECO:0000313" key="10">
    <source>
        <dbReference type="Proteomes" id="UP001648503"/>
    </source>
</evidence>
<dbReference type="Pfam" id="PF17917">
    <property type="entry name" value="RT_RNaseH"/>
    <property type="match status" value="1"/>
</dbReference>
<dbReference type="InterPro" id="IPR012337">
    <property type="entry name" value="RNaseH-like_sf"/>
</dbReference>
<dbReference type="Pfam" id="PF00078">
    <property type="entry name" value="RVT_1"/>
    <property type="match status" value="1"/>
</dbReference>
<dbReference type="PANTHER" id="PTHR37984:SF5">
    <property type="entry name" value="PROTEIN NYNRIN-LIKE"/>
    <property type="match status" value="1"/>
</dbReference>
<evidence type="ECO:0000259" key="8">
    <source>
        <dbReference type="PROSITE" id="PS50994"/>
    </source>
</evidence>
<keyword evidence="5" id="KW-0378">Hydrolase</keyword>
<dbReference type="Gene3D" id="3.30.420.10">
    <property type="entry name" value="Ribonuclease H-like superfamily/Ribonuclease H"/>
    <property type="match status" value="1"/>
</dbReference>
<evidence type="ECO:0008006" key="11">
    <source>
        <dbReference type="Google" id="ProtNLM"/>
    </source>
</evidence>
<keyword evidence="3" id="KW-0540">Nuclease</keyword>
<dbReference type="PROSITE" id="PS50878">
    <property type="entry name" value="RT_POL"/>
    <property type="match status" value="1"/>
</dbReference>
<dbReference type="Proteomes" id="UP001648503">
    <property type="component" value="Unassembled WGS sequence"/>
</dbReference>
<keyword evidence="4" id="KW-0255">Endonuclease</keyword>
<evidence type="ECO:0000256" key="6">
    <source>
        <dbReference type="ARBA" id="ARBA00022918"/>
    </source>
</evidence>
<feature type="domain" description="Reverse transcriptase" evidence="7">
    <location>
        <begin position="82"/>
        <end position="275"/>
    </location>
</feature>
<evidence type="ECO:0000256" key="2">
    <source>
        <dbReference type="ARBA" id="ARBA00022695"/>
    </source>
</evidence>
<dbReference type="Gene3D" id="3.10.10.10">
    <property type="entry name" value="HIV Type 1 Reverse Transcriptase, subunit A, domain 1"/>
    <property type="match status" value="1"/>
</dbReference>
<keyword evidence="1" id="KW-0808">Transferase</keyword>
<name>A0ABQ8FJC7_9FUNG</name>
<evidence type="ECO:0000256" key="3">
    <source>
        <dbReference type="ARBA" id="ARBA00022722"/>
    </source>
</evidence>
<dbReference type="Pfam" id="PF17921">
    <property type="entry name" value="Integrase_H2C2"/>
    <property type="match status" value="1"/>
</dbReference>
<dbReference type="InterPro" id="IPR043128">
    <property type="entry name" value="Rev_trsase/Diguanyl_cyclase"/>
</dbReference>
<dbReference type="CDD" id="cd09274">
    <property type="entry name" value="RNase_HI_RT_Ty3"/>
    <property type="match status" value="1"/>
</dbReference>
<dbReference type="InterPro" id="IPR041588">
    <property type="entry name" value="Integrase_H2C2"/>
</dbReference>
<gene>
    <name evidence="9" type="ORF">BASA50_003120</name>
</gene>
<dbReference type="EMBL" id="JAFCIX010000071">
    <property type="protein sequence ID" value="KAH6599306.1"/>
    <property type="molecule type" value="Genomic_DNA"/>
</dbReference>
<keyword evidence="10" id="KW-1185">Reference proteome</keyword>
<dbReference type="InterPro" id="IPR050951">
    <property type="entry name" value="Retrovirus_Pol_polyprotein"/>
</dbReference>
<reference evidence="9 10" key="1">
    <citation type="submission" date="2021-02" db="EMBL/GenBank/DDBJ databases">
        <title>Variation within the Batrachochytrium salamandrivorans European outbreak.</title>
        <authorList>
            <person name="Kelly M."/>
            <person name="Pasmans F."/>
            <person name="Shea T.P."/>
            <person name="Munoz J.F."/>
            <person name="Carranza S."/>
            <person name="Cuomo C.A."/>
            <person name="Martel A."/>
        </authorList>
    </citation>
    <scope>NUCLEOTIDE SEQUENCE [LARGE SCALE GENOMIC DNA]</scope>
    <source>
        <strain evidence="9 10">AMFP18/2</strain>
    </source>
</reference>
<dbReference type="PROSITE" id="PS50994">
    <property type="entry name" value="INTEGRASE"/>
    <property type="match status" value="1"/>
</dbReference>
<keyword evidence="6" id="KW-0695">RNA-directed DNA polymerase</keyword>
<dbReference type="SUPFAM" id="SSF56672">
    <property type="entry name" value="DNA/RNA polymerases"/>
    <property type="match status" value="1"/>
</dbReference>
<evidence type="ECO:0000256" key="5">
    <source>
        <dbReference type="ARBA" id="ARBA00022801"/>
    </source>
</evidence>
<evidence type="ECO:0000259" key="7">
    <source>
        <dbReference type="PROSITE" id="PS50878"/>
    </source>
</evidence>
<dbReference type="Gene3D" id="3.10.20.370">
    <property type="match status" value="1"/>
</dbReference>
<dbReference type="InterPro" id="IPR000477">
    <property type="entry name" value="RT_dom"/>
</dbReference>
<organism evidence="9 10">
    <name type="scientific">Batrachochytrium salamandrivorans</name>
    <dbReference type="NCBI Taxonomy" id="1357716"/>
    <lineage>
        <taxon>Eukaryota</taxon>
        <taxon>Fungi</taxon>
        <taxon>Fungi incertae sedis</taxon>
        <taxon>Chytridiomycota</taxon>
        <taxon>Chytridiomycota incertae sedis</taxon>
        <taxon>Chytridiomycetes</taxon>
        <taxon>Rhizophydiales</taxon>
        <taxon>Rhizophydiales incertae sedis</taxon>
        <taxon>Batrachochytrium</taxon>
    </lineage>
</organism>
<sequence>MVFPTVPTSDLEDDAIQTYPQKESITELSVLEEPEPIENVGFKKPTLHIISKKTQDIISANSIHADIYPFVEATSKSEEDVPKEILSEFAGVFEKDLADVLPPHRNFDCAIDLKPLSEPSQITIMYGLPWTKQEYNQRQKPDSSDFGNASDTLFWKIFTTLDLRGAYNLLRIKDGDEQKTSFITKYGQFEFLVMPFGLANAPAQFQRMMNSLFQDMISKFVLVYLDDIVIYSDNLKDHKTHVRSVLRILSDNRLFCKPEKCHFYQTEIRYLGYIISSNGIRMDPTKIESVQNWPTPKKVHDLQVFLGFANFYRALIPDYSNITCHLTKLLKKDIPFIWGPDQEKAILDLKNAFSVGDFLAHPDDSRPFILETDASDFAISGILSQYDDQDSLRPVAFYSRQMNDAERNYEIYDKELLAVVDSFKHWRHFLQGGLHPIMVLCDHKNLEYFMTTKKLTRRQARWSLELSEYDFSITHRPGKLNGRADPLSRRHDYKVDDESQNFKRLLDPQRVIDIQSIVADMDLHILVYSEVLKTVFVQELDWPLIVADFLAGEENIWLPDIPEDLLEKCKKELKHFRYRDDTFVRILEDGKSTAAYMPSHQRVRVMKHYHESLAHLKYGSIIDLIKRRFWWPDMKRDLKDYISRCPQCQLNTSATGIHTPQPIRPVPPVALPFERWAKPVKDMTEGAVAKFLYELMMTYGAPFEIISDRGKSFLAEGIDLFERQNAIRHMATTPYHPQTNGMVERMHAMLGHGLTTMGKSSPLDEIEEMEERSEFIARNLEEVGQARSAANVRTKAQAEAMRKRNNFDEDTPDYYFKVGDMVKLKHHDRLKLEFKWKGPYHIVDVGHPGTYWIMTPQGTRYPNSINQNDLAPWLAPVVDNIDFFYDGTKTRNSDI</sequence>